<name>A0ABP5F553_9ACTN</name>
<dbReference type="EMBL" id="BAAAPC010000026">
    <property type="protein sequence ID" value="GAA2013206.1"/>
    <property type="molecule type" value="Genomic_DNA"/>
</dbReference>
<feature type="compositionally biased region" description="Basic residues" evidence="1">
    <location>
        <begin position="12"/>
        <end position="21"/>
    </location>
</feature>
<organism evidence="2 3">
    <name type="scientific">Nocardiopsis rhodophaea</name>
    <dbReference type="NCBI Taxonomy" id="280238"/>
    <lineage>
        <taxon>Bacteria</taxon>
        <taxon>Bacillati</taxon>
        <taxon>Actinomycetota</taxon>
        <taxon>Actinomycetes</taxon>
        <taxon>Streptosporangiales</taxon>
        <taxon>Nocardiopsidaceae</taxon>
        <taxon>Nocardiopsis</taxon>
    </lineage>
</organism>
<evidence type="ECO:0000256" key="1">
    <source>
        <dbReference type="SAM" id="MobiDB-lite"/>
    </source>
</evidence>
<comment type="caution">
    <text evidence="2">The sequence shown here is derived from an EMBL/GenBank/DDBJ whole genome shotgun (WGS) entry which is preliminary data.</text>
</comment>
<sequence>MAAWIPSIHVPARARARKKRRAREEVGEEIEKGAERPTGMAAEVATAPAGGMAGAVVRSGSGGVEPAPYSREAYRASAGNSLGPRAGDHIVTRVGEMR</sequence>
<reference evidence="3" key="1">
    <citation type="journal article" date="2019" name="Int. J. Syst. Evol. Microbiol.">
        <title>The Global Catalogue of Microorganisms (GCM) 10K type strain sequencing project: providing services to taxonomists for standard genome sequencing and annotation.</title>
        <authorList>
            <consortium name="The Broad Institute Genomics Platform"/>
            <consortium name="The Broad Institute Genome Sequencing Center for Infectious Disease"/>
            <person name="Wu L."/>
            <person name="Ma J."/>
        </authorList>
    </citation>
    <scope>NUCLEOTIDE SEQUENCE [LARGE SCALE GENOMIC DNA]</scope>
    <source>
        <strain evidence="3">JCM 15313</strain>
    </source>
</reference>
<feature type="compositionally biased region" description="Basic and acidic residues" evidence="1">
    <location>
        <begin position="22"/>
        <end position="35"/>
    </location>
</feature>
<keyword evidence="3" id="KW-1185">Reference proteome</keyword>
<feature type="region of interest" description="Disordered" evidence="1">
    <location>
        <begin position="75"/>
        <end position="98"/>
    </location>
</feature>
<protein>
    <submittedName>
        <fullName evidence="2">Uncharacterized protein</fullName>
    </submittedName>
</protein>
<dbReference type="Proteomes" id="UP001501585">
    <property type="component" value="Unassembled WGS sequence"/>
</dbReference>
<evidence type="ECO:0000313" key="3">
    <source>
        <dbReference type="Proteomes" id="UP001501585"/>
    </source>
</evidence>
<proteinExistence type="predicted"/>
<feature type="region of interest" description="Disordered" evidence="1">
    <location>
        <begin position="12"/>
        <end position="40"/>
    </location>
</feature>
<accession>A0ABP5F553</accession>
<evidence type="ECO:0000313" key="2">
    <source>
        <dbReference type="EMBL" id="GAA2013206.1"/>
    </source>
</evidence>
<feature type="compositionally biased region" description="Basic and acidic residues" evidence="1">
    <location>
        <begin position="86"/>
        <end position="98"/>
    </location>
</feature>
<gene>
    <name evidence="2" type="ORF">GCM10009799_46920</name>
</gene>